<protein>
    <submittedName>
        <fullName evidence="1">Uncharacterized protein</fullName>
    </submittedName>
</protein>
<dbReference type="Proteomes" id="UP000319715">
    <property type="component" value="Unassembled WGS sequence"/>
</dbReference>
<accession>A0ABY2ZSM9</accession>
<comment type="caution">
    <text evidence="1">The sequence shown here is derived from an EMBL/GenBank/DDBJ whole genome shotgun (WGS) entry which is preliminary data.</text>
</comment>
<name>A0ABY2ZSM9_9GAMM</name>
<keyword evidence="2" id="KW-1185">Reference proteome</keyword>
<organism evidence="1 2">
    <name type="scientific">Pantoea dispersa</name>
    <dbReference type="NCBI Taxonomy" id="59814"/>
    <lineage>
        <taxon>Bacteria</taxon>
        <taxon>Pseudomonadati</taxon>
        <taxon>Pseudomonadota</taxon>
        <taxon>Gammaproteobacteria</taxon>
        <taxon>Enterobacterales</taxon>
        <taxon>Erwiniaceae</taxon>
        <taxon>Pantoea</taxon>
    </lineage>
</organism>
<evidence type="ECO:0000313" key="1">
    <source>
        <dbReference type="EMBL" id="TQC69590.1"/>
    </source>
</evidence>
<sequence length="113" mass="12714">MFEYFQNEAFEYVIQPFRKAIQRSSIETPAEQLTHALRHFFASHSCKQPHPESTSSSLHAPQNHTFCAPGAAHPVTTNCLPAKIPIQKSIHLSIHKAIQHYVYACGNRMSASL</sequence>
<evidence type="ECO:0000313" key="2">
    <source>
        <dbReference type="Proteomes" id="UP000319715"/>
    </source>
</evidence>
<gene>
    <name evidence="1" type="ORF">FK492_20665</name>
</gene>
<proteinExistence type="predicted"/>
<reference evidence="1 2" key="1">
    <citation type="submission" date="2019-06" db="EMBL/GenBank/DDBJ databases">
        <title>Pantoea dispersa Assembly.</title>
        <authorList>
            <person name="Wang J."/>
        </authorList>
    </citation>
    <scope>NUCLEOTIDE SEQUENCE [LARGE SCALE GENOMIC DNA]</scope>
    <source>
        <strain evidence="2">bio</strain>
    </source>
</reference>
<dbReference type="EMBL" id="VICF01000011">
    <property type="protein sequence ID" value="TQC69590.1"/>
    <property type="molecule type" value="Genomic_DNA"/>
</dbReference>